<sequence length="82" mass="8844">MTLPPYVSPEGVGHAARLLKLSKRLAASGRRGEALDAAREASEVLRNLARVNPDLYLSDLAKGLSVLAVRLSEARRPREGLP</sequence>
<name>U1PZ68_9ACTO</name>
<protein>
    <recommendedName>
        <fullName evidence="3">Tetratricopeptide repeat protein</fullName>
    </recommendedName>
</protein>
<organism evidence="1 2">
    <name type="scientific">Actinomyces johnsonii F0510</name>
    <dbReference type="NCBI Taxonomy" id="1227262"/>
    <lineage>
        <taxon>Bacteria</taxon>
        <taxon>Bacillati</taxon>
        <taxon>Actinomycetota</taxon>
        <taxon>Actinomycetes</taxon>
        <taxon>Actinomycetales</taxon>
        <taxon>Actinomycetaceae</taxon>
        <taxon>Actinomyces</taxon>
    </lineage>
</organism>
<proteinExistence type="predicted"/>
<evidence type="ECO:0008006" key="3">
    <source>
        <dbReference type="Google" id="ProtNLM"/>
    </source>
</evidence>
<accession>U1PZ68</accession>
<reference evidence="1 2" key="1">
    <citation type="submission" date="2013-06" db="EMBL/GenBank/DDBJ databases">
        <authorList>
            <person name="Weinstock G."/>
            <person name="Sodergren E."/>
            <person name="Lobos E.A."/>
            <person name="Fulton L."/>
            <person name="Fulton R."/>
            <person name="Courtney L."/>
            <person name="Fronick C."/>
            <person name="O'Laughlin M."/>
            <person name="Godfrey J."/>
            <person name="Wilson R.M."/>
            <person name="Miner T."/>
            <person name="Farmer C."/>
            <person name="Delehaunty K."/>
            <person name="Cordes M."/>
            <person name="Minx P."/>
            <person name="Tomlinson C."/>
            <person name="Chen J."/>
            <person name="Wollam A."/>
            <person name="Pepin K.H."/>
            <person name="Bhonagiri V."/>
            <person name="Zhang X."/>
            <person name="Warren W."/>
            <person name="Mitreva M."/>
            <person name="Mardis E.R."/>
            <person name="Wilson R.K."/>
        </authorList>
    </citation>
    <scope>NUCLEOTIDE SEQUENCE [LARGE SCALE GENOMIC DNA]</scope>
    <source>
        <strain evidence="1 2">F0510</strain>
    </source>
</reference>
<gene>
    <name evidence="1" type="ORF">HMPREF1549_03066</name>
</gene>
<dbReference type="Proteomes" id="UP000016498">
    <property type="component" value="Unassembled WGS sequence"/>
</dbReference>
<dbReference type="AlphaFoldDB" id="U1PZ68"/>
<dbReference type="HOGENOM" id="CLU_2579230_0_0_11"/>
<dbReference type="EMBL" id="AWSD01000381">
    <property type="protein sequence ID" value="ERH15691.1"/>
    <property type="molecule type" value="Genomic_DNA"/>
</dbReference>
<feature type="non-terminal residue" evidence="1">
    <location>
        <position position="82"/>
    </location>
</feature>
<comment type="caution">
    <text evidence="1">The sequence shown here is derived from an EMBL/GenBank/DDBJ whole genome shotgun (WGS) entry which is preliminary data.</text>
</comment>
<evidence type="ECO:0000313" key="2">
    <source>
        <dbReference type="Proteomes" id="UP000016498"/>
    </source>
</evidence>
<evidence type="ECO:0000313" key="1">
    <source>
        <dbReference type="EMBL" id="ERH15691.1"/>
    </source>
</evidence>